<dbReference type="SMART" id="SM00980">
    <property type="entry name" value="THAP"/>
    <property type="match status" value="1"/>
</dbReference>
<evidence type="ECO:0000256" key="10">
    <source>
        <dbReference type="ARBA" id="ARBA00023242"/>
    </source>
</evidence>
<organism evidence="16 17">
    <name type="scientific">Chrysodeixis includens</name>
    <name type="common">Soybean looper</name>
    <name type="synonym">Pseudoplusia includens</name>
    <dbReference type="NCBI Taxonomy" id="689277"/>
    <lineage>
        <taxon>Eukaryota</taxon>
        <taxon>Metazoa</taxon>
        <taxon>Ecdysozoa</taxon>
        <taxon>Arthropoda</taxon>
        <taxon>Hexapoda</taxon>
        <taxon>Insecta</taxon>
        <taxon>Pterygota</taxon>
        <taxon>Neoptera</taxon>
        <taxon>Endopterygota</taxon>
        <taxon>Lepidoptera</taxon>
        <taxon>Glossata</taxon>
        <taxon>Ditrysia</taxon>
        <taxon>Noctuoidea</taxon>
        <taxon>Noctuidae</taxon>
        <taxon>Plusiinae</taxon>
        <taxon>Chrysodeixis</taxon>
    </lineage>
</organism>
<dbReference type="SMART" id="SM00692">
    <property type="entry name" value="DM3"/>
    <property type="match status" value="1"/>
</dbReference>
<evidence type="ECO:0000256" key="4">
    <source>
        <dbReference type="ARBA" id="ARBA00022771"/>
    </source>
</evidence>
<comment type="subcellular location">
    <subcellularLocation>
        <location evidence="1">Nucleus</location>
        <location evidence="1">Nucleoplasm</location>
    </subcellularLocation>
</comment>
<evidence type="ECO:0000256" key="14">
    <source>
        <dbReference type="SAM" id="MobiDB-lite"/>
    </source>
</evidence>
<feature type="region of interest" description="Disordered" evidence="14">
    <location>
        <begin position="93"/>
        <end position="137"/>
    </location>
</feature>
<evidence type="ECO:0000256" key="1">
    <source>
        <dbReference type="ARBA" id="ARBA00004642"/>
    </source>
</evidence>
<dbReference type="InterPro" id="IPR006612">
    <property type="entry name" value="THAP_Znf"/>
</dbReference>
<dbReference type="Proteomes" id="UP001154114">
    <property type="component" value="Chromosome 23"/>
</dbReference>
<evidence type="ECO:0000256" key="7">
    <source>
        <dbReference type="ARBA" id="ARBA00023054"/>
    </source>
</evidence>
<evidence type="ECO:0000313" key="16">
    <source>
        <dbReference type="EMBL" id="CAH0596845.1"/>
    </source>
</evidence>
<dbReference type="SUPFAM" id="SSF57716">
    <property type="entry name" value="Glucocorticoid receptor-like (DNA-binding domain)"/>
    <property type="match status" value="1"/>
</dbReference>
<keyword evidence="11" id="KW-0131">Cell cycle</keyword>
<evidence type="ECO:0000256" key="2">
    <source>
        <dbReference type="ARBA" id="ARBA00006177"/>
    </source>
</evidence>
<evidence type="ECO:0000256" key="6">
    <source>
        <dbReference type="ARBA" id="ARBA00023015"/>
    </source>
</evidence>
<dbReference type="GO" id="GO:0008270">
    <property type="term" value="F:zinc ion binding"/>
    <property type="evidence" value="ECO:0007669"/>
    <property type="project" value="UniProtKB-KW"/>
</dbReference>
<keyword evidence="3" id="KW-0479">Metal-binding</keyword>
<keyword evidence="6" id="KW-0805">Transcription regulation</keyword>
<gene>
    <name evidence="16" type="ORF">CINC_LOCUS7334</name>
</gene>
<dbReference type="PROSITE" id="PS50950">
    <property type="entry name" value="ZF_THAP"/>
    <property type="match status" value="1"/>
</dbReference>
<feature type="coiled-coil region" evidence="13">
    <location>
        <begin position="142"/>
        <end position="169"/>
    </location>
</feature>
<keyword evidence="10" id="KW-0539">Nucleus</keyword>
<evidence type="ECO:0000259" key="15">
    <source>
        <dbReference type="PROSITE" id="PS50950"/>
    </source>
</evidence>
<evidence type="ECO:0000256" key="11">
    <source>
        <dbReference type="ARBA" id="ARBA00023306"/>
    </source>
</evidence>
<keyword evidence="7 13" id="KW-0175">Coiled coil</keyword>
<protein>
    <recommendedName>
        <fullName evidence="15">THAP-type domain-containing protein</fullName>
    </recommendedName>
</protein>
<reference evidence="16" key="1">
    <citation type="submission" date="2021-12" db="EMBL/GenBank/DDBJ databases">
        <authorList>
            <person name="King R."/>
        </authorList>
    </citation>
    <scope>NUCLEOTIDE SEQUENCE</scope>
</reference>
<dbReference type="InterPro" id="IPR026516">
    <property type="entry name" value="THAP1/10"/>
</dbReference>
<dbReference type="AlphaFoldDB" id="A0A9P0BZ77"/>
<evidence type="ECO:0000256" key="8">
    <source>
        <dbReference type="ARBA" id="ARBA00023125"/>
    </source>
</evidence>
<dbReference type="Pfam" id="PF05485">
    <property type="entry name" value="THAP"/>
    <property type="match status" value="1"/>
</dbReference>
<dbReference type="EMBL" id="LR824026">
    <property type="protein sequence ID" value="CAH0596845.1"/>
    <property type="molecule type" value="Genomic_DNA"/>
</dbReference>
<dbReference type="GO" id="GO:0043565">
    <property type="term" value="F:sequence-specific DNA binding"/>
    <property type="evidence" value="ECO:0007669"/>
    <property type="project" value="InterPro"/>
</dbReference>
<evidence type="ECO:0000256" key="12">
    <source>
        <dbReference type="PROSITE-ProRule" id="PRU00309"/>
    </source>
</evidence>
<accession>A0A9P0BZ77</accession>
<dbReference type="PANTHER" id="PTHR46600:SF1">
    <property type="entry name" value="THAP DOMAIN-CONTAINING PROTEIN 1"/>
    <property type="match status" value="1"/>
</dbReference>
<proteinExistence type="inferred from homology"/>
<evidence type="ECO:0000256" key="3">
    <source>
        <dbReference type="ARBA" id="ARBA00022723"/>
    </source>
</evidence>
<evidence type="ECO:0000256" key="9">
    <source>
        <dbReference type="ARBA" id="ARBA00023163"/>
    </source>
</evidence>
<keyword evidence="5" id="KW-0862">Zinc</keyword>
<keyword evidence="4 12" id="KW-0863">Zinc-finger</keyword>
<feature type="compositionally biased region" description="Polar residues" evidence="14">
    <location>
        <begin position="111"/>
        <end position="120"/>
    </location>
</feature>
<dbReference type="InterPro" id="IPR038441">
    <property type="entry name" value="THAP_Znf_sf"/>
</dbReference>
<keyword evidence="17" id="KW-1185">Reference proteome</keyword>
<dbReference type="Gene3D" id="6.20.210.20">
    <property type="entry name" value="THAP domain"/>
    <property type="match status" value="1"/>
</dbReference>
<sequence>MAPCTIRLCSNKSQSNTFKENGVTFHRYPKDPDIKSQWVAATRRFNWNPSQYSLVCSQHFTEDCFINLKNRRRLLASAVPTLYLPIVSFATDSDEPKPSTSNPELQKKNDLTSPATTSIPTPKKPFPGNPSDYTTPSGKRLCETILKLNKKLENKNKRLKNLRERTRYLGEKIAFYRKKFRECLDKDF</sequence>
<evidence type="ECO:0000256" key="5">
    <source>
        <dbReference type="ARBA" id="ARBA00022833"/>
    </source>
</evidence>
<name>A0A9P0BZ77_CHRIL</name>
<evidence type="ECO:0000256" key="13">
    <source>
        <dbReference type="SAM" id="Coils"/>
    </source>
</evidence>
<comment type="similarity">
    <text evidence="2">Belongs to the THAP1 family.</text>
</comment>
<dbReference type="PANTHER" id="PTHR46600">
    <property type="entry name" value="THAP DOMAIN-CONTAINING"/>
    <property type="match status" value="1"/>
</dbReference>
<evidence type="ECO:0000313" key="17">
    <source>
        <dbReference type="Proteomes" id="UP001154114"/>
    </source>
</evidence>
<keyword evidence="8 12" id="KW-0238">DNA-binding</keyword>
<dbReference type="GO" id="GO:0005654">
    <property type="term" value="C:nucleoplasm"/>
    <property type="evidence" value="ECO:0007669"/>
    <property type="project" value="UniProtKB-SubCell"/>
</dbReference>
<feature type="domain" description="THAP-type" evidence="15">
    <location>
        <begin position="1"/>
        <end position="83"/>
    </location>
</feature>
<dbReference type="OrthoDB" id="6496718at2759"/>
<keyword evidence="9" id="KW-0804">Transcription</keyword>